<name>A0A2P1JRE7_9CAUD</name>
<reference evidence="3" key="1">
    <citation type="submission" date="2018-02" db="EMBL/GenBank/DDBJ databases">
        <authorList>
            <person name="Cohen D.B."/>
            <person name="Kent A.D."/>
        </authorList>
    </citation>
    <scope>NUCLEOTIDE SEQUENCE [LARGE SCALE GENOMIC DNA]</scope>
</reference>
<sequence>MRIRSTKPEFWRSERIASVSWDARLVLKGLESYVDDNGVGKDDIALIVGDVFPRDMLANPRETYARVSEAISELHQAGLLWRYESDGTRLLFVSWWEDIQRIDKPGKGRFRRPDGTMNYRDSEIRESVASPREGVAPGTGEQGNRGTGEKQLLPDADASRDIALIDIPVSPDDYPNDFTPIPETRYSAEFEQWWANYPRKVGKGAAFKAFQAARKRASLDELISGAHRYANDPNREDQFTKYPEGWLRRDGWLDEPLPARNGVNGRNPVAASDVAFAAAQALKTIPSERLELE</sequence>
<protein>
    <submittedName>
        <fullName evidence="2">Helix-turn-helix DNA-binding protein</fullName>
    </submittedName>
</protein>
<dbReference type="GO" id="GO:0003677">
    <property type="term" value="F:DNA binding"/>
    <property type="evidence" value="ECO:0007669"/>
    <property type="project" value="UniProtKB-KW"/>
</dbReference>
<dbReference type="KEGG" id="vg:60335252"/>
<gene>
    <name evidence="2" type="primary">67</name>
    <name evidence="2" type="ORF">SEA_MOOMOO_67</name>
</gene>
<dbReference type="GeneID" id="60335252"/>
<dbReference type="EMBL" id="MH001449">
    <property type="protein sequence ID" value="AVO21672.1"/>
    <property type="molecule type" value="Genomic_DNA"/>
</dbReference>
<accession>A0A2P1JRE7</accession>
<feature type="region of interest" description="Disordered" evidence="1">
    <location>
        <begin position="106"/>
        <end position="152"/>
    </location>
</feature>
<evidence type="ECO:0000313" key="3">
    <source>
        <dbReference type="Proteomes" id="UP000241634"/>
    </source>
</evidence>
<keyword evidence="3" id="KW-1185">Reference proteome</keyword>
<evidence type="ECO:0000256" key="1">
    <source>
        <dbReference type="SAM" id="MobiDB-lite"/>
    </source>
</evidence>
<dbReference type="Proteomes" id="UP000241634">
    <property type="component" value="Segment"/>
</dbReference>
<feature type="compositionally biased region" description="Basic and acidic residues" evidence="1">
    <location>
        <begin position="106"/>
        <end position="126"/>
    </location>
</feature>
<dbReference type="RefSeq" id="YP_009963668.1">
    <property type="nucleotide sequence ID" value="NC_051721.1"/>
</dbReference>
<evidence type="ECO:0000313" key="2">
    <source>
        <dbReference type="EMBL" id="AVO21672.1"/>
    </source>
</evidence>
<keyword evidence="2" id="KW-0238">DNA-binding</keyword>
<proteinExistence type="predicted"/>
<organism evidence="2 3">
    <name type="scientific">Mycobacterium phage MooMoo</name>
    <dbReference type="NCBI Taxonomy" id="2108127"/>
    <lineage>
        <taxon>Viruses</taxon>
        <taxon>Duplodnaviria</taxon>
        <taxon>Heunggongvirae</taxon>
        <taxon>Uroviricota</taxon>
        <taxon>Caudoviricetes</taxon>
        <taxon>Gracegardnervirinae</taxon>
        <taxon>Moomoovirus</taxon>
        <taxon>Moomoovirus moomoo</taxon>
    </lineage>
</organism>